<keyword evidence="2" id="KW-1185">Reference proteome</keyword>
<dbReference type="InterPro" id="IPR025622">
    <property type="entry name" value="YqzE"/>
</dbReference>
<dbReference type="RefSeq" id="WP_327605836.1">
    <property type="nucleotide sequence ID" value="NZ_JARZFX010000001.1"/>
</dbReference>
<proteinExistence type="predicted"/>
<gene>
    <name evidence="1" type="ORF">QGM71_02035</name>
</gene>
<protein>
    <submittedName>
        <fullName evidence="1">YqzE family protein</fullName>
    </submittedName>
</protein>
<evidence type="ECO:0000313" key="1">
    <source>
        <dbReference type="EMBL" id="MEC5422267.1"/>
    </source>
</evidence>
<dbReference type="Pfam" id="PF14038">
    <property type="entry name" value="YqzE"/>
    <property type="match status" value="1"/>
</dbReference>
<sequence length="61" mass="7322">MKIISGSDYLKYMTQQVVAYLELPSSERKERRKVQKLKRPLYTSRWLGIIPFALKVFMRKT</sequence>
<name>A0ABU6KCL9_9BACI</name>
<dbReference type="EMBL" id="JARZFX010000001">
    <property type="protein sequence ID" value="MEC5422267.1"/>
    <property type="molecule type" value="Genomic_DNA"/>
</dbReference>
<evidence type="ECO:0000313" key="2">
    <source>
        <dbReference type="Proteomes" id="UP001335737"/>
    </source>
</evidence>
<organism evidence="1 2">
    <name type="scientific">Virgibacillus tibetensis</name>
    <dbReference type="NCBI Taxonomy" id="3042313"/>
    <lineage>
        <taxon>Bacteria</taxon>
        <taxon>Bacillati</taxon>
        <taxon>Bacillota</taxon>
        <taxon>Bacilli</taxon>
        <taxon>Bacillales</taxon>
        <taxon>Bacillaceae</taxon>
        <taxon>Virgibacillus</taxon>
    </lineage>
</organism>
<reference evidence="1 2" key="1">
    <citation type="journal article" date="2024" name="Int. J. Syst. Evol. Microbiol.">
        <title>Virgibacillus tibetensis sp. nov., isolated from salt lake on the Tibetan Plateau of China.</title>
        <authorList>
            <person name="Phurbu D."/>
            <person name="Liu Z.-X."/>
            <person name="Wang R."/>
            <person name="Zheng Y.-Y."/>
            <person name="Liu H.-C."/>
            <person name="Zhou Y.-G."/>
            <person name="Yu Y.-J."/>
            <person name="Li A.-H."/>
        </authorList>
    </citation>
    <scope>NUCLEOTIDE SEQUENCE [LARGE SCALE GENOMIC DNA]</scope>
    <source>
        <strain evidence="1 2">C22-A2</strain>
    </source>
</reference>
<dbReference type="Proteomes" id="UP001335737">
    <property type="component" value="Unassembled WGS sequence"/>
</dbReference>
<comment type="caution">
    <text evidence="1">The sequence shown here is derived from an EMBL/GenBank/DDBJ whole genome shotgun (WGS) entry which is preliminary data.</text>
</comment>
<accession>A0ABU6KCL9</accession>